<dbReference type="KEGG" id="rfs:C1I64_03270"/>
<name>A0A3Q9UV00_9MICO</name>
<evidence type="ECO:0000313" key="1">
    <source>
        <dbReference type="EMBL" id="AZZ51158.1"/>
    </source>
</evidence>
<dbReference type="Proteomes" id="UP000285317">
    <property type="component" value="Chromosome"/>
</dbReference>
<evidence type="ECO:0008006" key="3">
    <source>
        <dbReference type="Google" id="ProtNLM"/>
    </source>
</evidence>
<dbReference type="InterPro" id="IPR041881">
    <property type="entry name" value="PqqD_sf"/>
</dbReference>
<dbReference type="EMBL" id="CP028137">
    <property type="protein sequence ID" value="AZZ51158.1"/>
    <property type="molecule type" value="Genomic_DNA"/>
</dbReference>
<reference evidence="1 2" key="1">
    <citation type="submission" date="2018-03" db="EMBL/GenBank/DDBJ databases">
        <title>Bacteriophage NCPPB3778 and a type I-E CRISPR drive the evolution of the US Biological Select Agent, Rathayibacter toxicus.</title>
        <authorList>
            <person name="Davis E.W.II."/>
            <person name="Tabima J.F."/>
            <person name="Weisberg A.J."/>
            <person name="Dantas Lopes L."/>
            <person name="Wiseman M.S."/>
            <person name="Wiseman M.S."/>
            <person name="Pupko T."/>
            <person name="Belcher M.S."/>
            <person name="Sechler A.J."/>
            <person name="Tancos M.A."/>
            <person name="Schroeder B.K."/>
            <person name="Murray T.D."/>
            <person name="Luster D.G."/>
            <person name="Schneider W.L."/>
            <person name="Rogers E."/>
            <person name="Andreote F.D."/>
            <person name="Grunwald N.J."/>
            <person name="Putnam M.L."/>
            <person name="Chang J.H."/>
        </authorList>
    </citation>
    <scope>NUCLEOTIDE SEQUENCE [LARGE SCALE GENOMIC DNA]</scope>
    <source>
        <strain evidence="1 2">DSM 15932</strain>
    </source>
</reference>
<dbReference type="AlphaFoldDB" id="A0A3Q9UV00"/>
<accession>A0A3Q9UV00</accession>
<dbReference type="Pfam" id="PF05402">
    <property type="entry name" value="PqqD"/>
    <property type="match status" value="1"/>
</dbReference>
<gene>
    <name evidence="1" type="ORF">C1I64_03270</name>
</gene>
<organism evidence="1 2">
    <name type="scientific">Rathayibacter festucae DSM 15932</name>
    <dbReference type="NCBI Taxonomy" id="1328866"/>
    <lineage>
        <taxon>Bacteria</taxon>
        <taxon>Bacillati</taxon>
        <taxon>Actinomycetota</taxon>
        <taxon>Actinomycetes</taxon>
        <taxon>Micrococcales</taxon>
        <taxon>Microbacteriaceae</taxon>
        <taxon>Rathayibacter</taxon>
    </lineage>
</organism>
<sequence>MTARTRVWRKVESIAVVEETERVTVLDLVHDDARPIVLTGSALAVWNEIDGESDQSEITRRLASTFDQDAAGMLEDVAAFLRHLESAHVIRSFEISRAEQERRAS</sequence>
<protein>
    <recommendedName>
        <fullName evidence="3">PqqD family protein</fullName>
    </recommendedName>
</protein>
<proteinExistence type="predicted"/>
<dbReference type="InterPro" id="IPR008792">
    <property type="entry name" value="PQQD"/>
</dbReference>
<dbReference type="Gene3D" id="1.10.10.1150">
    <property type="entry name" value="Coenzyme PQQ synthesis protein D (PqqD)"/>
    <property type="match status" value="1"/>
</dbReference>
<evidence type="ECO:0000313" key="2">
    <source>
        <dbReference type="Proteomes" id="UP000285317"/>
    </source>
</evidence>